<gene>
    <name evidence="1" type="ORF">BIY20_13375</name>
</gene>
<dbReference type="EMBL" id="MJMH01000196">
    <property type="protein sequence ID" value="OLQ87697.1"/>
    <property type="molecule type" value="Genomic_DNA"/>
</dbReference>
<comment type="caution">
    <text evidence="1">The sequence shown here is derived from an EMBL/GenBank/DDBJ whole genome shotgun (WGS) entry which is preliminary data.</text>
</comment>
<accession>A0ABX3FAU4</accession>
<organism evidence="1 2">
    <name type="scientific">Vibrio panuliri</name>
    <dbReference type="NCBI Taxonomy" id="1381081"/>
    <lineage>
        <taxon>Bacteria</taxon>
        <taxon>Pseudomonadati</taxon>
        <taxon>Pseudomonadota</taxon>
        <taxon>Gammaproteobacteria</taxon>
        <taxon>Vibrionales</taxon>
        <taxon>Vibrionaceae</taxon>
        <taxon>Vibrio</taxon>
    </lineage>
</organism>
<keyword evidence="2" id="KW-1185">Reference proteome</keyword>
<proteinExistence type="predicted"/>
<dbReference type="Proteomes" id="UP000186039">
    <property type="component" value="Unassembled WGS sequence"/>
</dbReference>
<name>A0ABX3FAU4_9VIBR</name>
<sequence>MFEPLEDIEEPIKIGISAPQKSTLLDVDYFIPFSELSDEVLSTLKLDLLFVVGASPLQTALVKHWSQDLGCIAACVETIDKQASCAESVIANIKQKFETGEFPNNVDVADIRYLADDDNQLLAFNNKEKLAQFLSDESCPHVDSVFYLMHGDFTAERFGEEHKQVARYISENATMFYSYLAGGLGDCTALVAVRR</sequence>
<reference evidence="1 2" key="1">
    <citation type="submission" date="2016-09" db="EMBL/GenBank/DDBJ databases">
        <title>Genomic Taxonomy of the Vibrionaceae.</title>
        <authorList>
            <person name="Gonzalez-Castillo A."/>
            <person name="Gomez-Gil B."/>
            <person name="Enciso-Ibarra K."/>
        </authorList>
    </citation>
    <scope>NUCLEOTIDE SEQUENCE [LARGE SCALE GENOMIC DNA]</scope>
    <source>
        <strain evidence="1 2">CAIM 1902</strain>
    </source>
</reference>
<dbReference type="RefSeq" id="WP_075715788.1">
    <property type="nucleotide sequence ID" value="NZ_MJMH01000196.1"/>
</dbReference>
<protein>
    <submittedName>
        <fullName evidence="1">Uncharacterized protein</fullName>
    </submittedName>
</protein>
<evidence type="ECO:0000313" key="1">
    <source>
        <dbReference type="EMBL" id="OLQ87697.1"/>
    </source>
</evidence>
<evidence type="ECO:0000313" key="2">
    <source>
        <dbReference type="Proteomes" id="UP000186039"/>
    </source>
</evidence>